<name>A0A1F8EI23_9BACT</name>
<organism evidence="1 2">
    <name type="scientific">Candidatus Yanofskybacteria bacterium RIFCSPHIGHO2_01_FULL_41_53</name>
    <dbReference type="NCBI Taxonomy" id="1802663"/>
    <lineage>
        <taxon>Bacteria</taxon>
        <taxon>Candidatus Yanofskyibacteriota</taxon>
    </lineage>
</organism>
<dbReference type="Proteomes" id="UP000177117">
    <property type="component" value="Unassembled WGS sequence"/>
</dbReference>
<reference evidence="1 2" key="1">
    <citation type="journal article" date="2016" name="Nat. Commun.">
        <title>Thousands of microbial genomes shed light on interconnected biogeochemical processes in an aquifer system.</title>
        <authorList>
            <person name="Anantharaman K."/>
            <person name="Brown C.T."/>
            <person name="Hug L.A."/>
            <person name="Sharon I."/>
            <person name="Castelle C.J."/>
            <person name="Probst A.J."/>
            <person name="Thomas B.C."/>
            <person name="Singh A."/>
            <person name="Wilkins M.J."/>
            <person name="Karaoz U."/>
            <person name="Brodie E.L."/>
            <person name="Williams K.H."/>
            <person name="Hubbard S.S."/>
            <person name="Banfield J.F."/>
        </authorList>
    </citation>
    <scope>NUCLEOTIDE SEQUENCE [LARGE SCALE GENOMIC DNA]</scope>
</reference>
<accession>A0A1F8EI23</accession>
<sequence>MWTYRLTYDMWSSNGLDVDPAEMVFKRKSDKAAIRHTVRTLKAARNYGSTIMGVSLRRLDKVKTRRNGKHTIVVGGKNLRIPNVVIDREIIIHRLFDHYLVDC</sequence>
<proteinExistence type="predicted"/>
<comment type="caution">
    <text evidence="1">The sequence shown here is derived from an EMBL/GenBank/DDBJ whole genome shotgun (WGS) entry which is preliminary data.</text>
</comment>
<gene>
    <name evidence="1" type="ORF">A2650_03775</name>
</gene>
<dbReference type="EMBL" id="MGJD01000021">
    <property type="protein sequence ID" value="OGN00474.1"/>
    <property type="molecule type" value="Genomic_DNA"/>
</dbReference>
<evidence type="ECO:0000313" key="2">
    <source>
        <dbReference type="Proteomes" id="UP000177117"/>
    </source>
</evidence>
<protein>
    <submittedName>
        <fullName evidence="1">Uncharacterized protein</fullName>
    </submittedName>
</protein>
<dbReference type="AlphaFoldDB" id="A0A1F8EI23"/>
<evidence type="ECO:0000313" key="1">
    <source>
        <dbReference type="EMBL" id="OGN00474.1"/>
    </source>
</evidence>